<dbReference type="CDD" id="cd04939">
    <property type="entry name" value="PA2301"/>
    <property type="match status" value="1"/>
</dbReference>
<reference evidence="2" key="1">
    <citation type="submission" date="2021-01" db="EMBL/GenBank/DDBJ databases">
        <title>Whole genome shotgun sequence of Virgisporangium aliadipatigenens NBRC 105644.</title>
        <authorList>
            <person name="Komaki H."/>
            <person name="Tamura T."/>
        </authorList>
    </citation>
    <scope>NUCLEOTIDE SEQUENCE</scope>
    <source>
        <strain evidence="2">NBRC 105644</strain>
    </source>
</reference>
<evidence type="ECO:0000259" key="1">
    <source>
        <dbReference type="Pfam" id="PF04073"/>
    </source>
</evidence>
<dbReference type="AlphaFoldDB" id="A0A8J3YNL9"/>
<gene>
    <name evidence="2" type="ORF">Val02_40610</name>
</gene>
<dbReference type="SUPFAM" id="SSF55826">
    <property type="entry name" value="YbaK/ProRS associated domain"/>
    <property type="match status" value="1"/>
</dbReference>
<dbReference type="Gene3D" id="3.90.960.10">
    <property type="entry name" value="YbaK/aminoacyl-tRNA synthetase-associated domain"/>
    <property type="match status" value="1"/>
</dbReference>
<dbReference type="Pfam" id="PF04073">
    <property type="entry name" value="tRNA_edit"/>
    <property type="match status" value="1"/>
</dbReference>
<evidence type="ECO:0000313" key="3">
    <source>
        <dbReference type="Proteomes" id="UP000619260"/>
    </source>
</evidence>
<protein>
    <recommendedName>
        <fullName evidence="1">YbaK/aminoacyl-tRNA synthetase-associated domain-containing protein</fullName>
    </recommendedName>
</protein>
<dbReference type="InterPro" id="IPR007214">
    <property type="entry name" value="YbaK/aa-tRNA-synth-assoc-dom"/>
</dbReference>
<proteinExistence type="predicted"/>
<comment type="caution">
    <text evidence="2">The sequence shown here is derived from an EMBL/GenBank/DDBJ whole genome shotgun (WGS) entry which is preliminary data.</text>
</comment>
<keyword evidence="3" id="KW-1185">Reference proteome</keyword>
<evidence type="ECO:0000313" key="2">
    <source>
        <dbReference type="EMBL" id="GIJ47175.1"/>
    </source>
</evidence>
<organism evidence="2 3">
    <name type="scientific">Virgisporangium aliadipatigenens</name>
    <dbReference type="NCBI Taxonomy" id="741659"/>
    <lineage>
        <taxon>Bacteria</taxon>
        <taxon>Bacillati</taxon>
        <taxon>Actinomycetota</taxon>
        <taxon>Actinomycetes</taxon>
        <taxon>Micromonosporales</taxon>
        <taxon>Micromonosporaceae</taxon>
        <taxon>Virgisporangium</taxon>
    </lineage>
</organism>
<feature type="domain" description="YbaK/aminoacyl-tRNA synthetase-associated" evidence="1">
    <location>
        <begin position="78"/>
        <end position="200"/>
    </location>
</feature>
<dbReference type="InterPro" id="IPR036754">
    <property type="entry name" value="YbaK/aa-tRNA-synt-asso_dom_sf"/>
</dbReference>
<accession>A0A8J3YNL9</accession>
<name>A0A8J3YNL9_9ACTN</name>
<dbReference type="EMBL" id="BOPF01000014">
    <property type="protein sequence ID" value="GIJ47175.1"/>
    <property type="molecule type" value="Genomic_DNA"/>
</dbReference>
<dbReference type="GO" id="GO:0002161">
    <property type="term" value="F:aminoacyl-tRNA deacylase activity"/>
    <property type="evidence" value="ECO:0007669"/>
    <property type="project" value="InterPro"/>
</dbReference>
<sequence length="216" mass="22570">MNDDSAPSVGTRDNPAPAQIVLHTVSTFPSVPEMDDGAVLGKLTTEPAREHPELLAPAVTAALSGWPEEDVLVAPIDPELADTAAFCAAYDVTLEESANCVVVAGKREGEIRYAACVILATTRADVNGVVRKRLDVRKASFAPMAEAVERSGMEYGGITPIGLPADWPILVDARVIATERVIIGSGIRGSKIELPGAALGRLPGAVVVEDLAKPVL</sequence>
<dbReference type="Proteomes" id="UP000619260">
    <property type="component" value="Unassembled WGS sequence"/>
</dbReference>